<dbReference type="Pfam" id="PF11325">
    <property type="entry name" value="DUF3127"/>
    <property type="match status" value="1"/>
</dbReference>
<dbReference type="InterPro" id="IPR021474">
    <property type="entry name" value="DUF3127"/>
</dbReference>
<gene>
    <name evidence="1" type="ORF">DX873_15860</name>
</gene>
<dbReference type="InterPro" id="IPR012340">
    <property type="entry name" value="NA-bd_OB-fold"/>
</dbReference>
<reference evidence="1 2" key="1">
    <citation type="submission" date="2018-08" db="EMBL/GenBank/DDBJ databases">
        <title>Muricauda nanhaiensis sp. nov., isolated from seawater of the South China Sea.</title>
        <authorList>
            <person name="Dang Y."/>
        </authorList>
    </citation>
    <scope>NUCLEOTIDE SEQUENCE [LARGE SCALE GENOMIC DNA]</scope>
    <source>
        <strain evidence="1 2">SM1704</strain>
    </source>
</reference>
<comment type="caution">
    <text evidence="1">The sequence shown here is derived from an EMBL/GenBank/DDBJ whole genome shotgun (WGS) entry which is preliminary data.</text>
</comment>
<dbReference type="Proteomes" id="UP000261828">
    <property type="component" value="Unassembled WGS sequence"/>
</dbReference>
<dbReference type="RefSeq" id="WP_116185464.1">
    <property type="nucleotide sequence ID" value="NZ_QTJX01000004.1"/>
</dbReference>
<dbReference type="AlphaFoldDB" id="A0A371JMY7"/>
<evidence type="ECO:0000313" key="1">
    <source>
        <dbReference type="EMBL" id="RDY58475.1"/>
    </source>
</evidence>
<evidence type="ECO:0000313" key="2">
    <source>
        <dbReference type="Proteomes" id="UP000261828"/>
    </source>
</evidence>
<organism evidence="1 2">
    <name type="scientific">Flagellimonas nanhaiensis</name>
    <dbReference type="NCBI Taxonomy" id="2292706"/>
    <lineage>
        <taxon>Bacteria</taxon>
        <taxon>Pseudomonadati</taxon>
        <taxon>Bacteroidota</taxon>
        <taxon>Flavobacteriia</taxon>
        <taxon>Flavobacteriales</taxon>
        <taxon>Flavobacteriaceae</taxon>
        <taxon>Flagellimonas</taxon>
    </lineage>
</organism>
<name>A0A371JMY7_9FLAO</name>
<accession>A0A371JMY7</accession>
<dbReference type="Gene3D" id="2.40.50.140">
    <property type="entry name" value="Nucleic acid-binding proteins"/>
    <property type="match status" value="1"/>
</dbReference>
<protein>
    <submittedName>
        <fullName evidence="1">DUF3127 domain-containing protein</fullName>
    </submittedName>
</protein>
<sequence>MDIDIIGVVHHKGEIETFGQNGFQKATVTMMTVEQNPQYYPVELWQHNTDLLDDLEEGKNYKIRCGLRGRIGETQNGSRAFLSLVGWKVTPL</sequence>
<keyword evidence="2" id="KW-1185">Reference proteome</keyword>
<dbReference type="EMBL" id="QTJX01000004">
    <property type="protein sequence ID" value="RDY58475.1"/>
    <property type="molecule type" value="Genomic_DNA"/>
</dbReference>
<dbReference type="OrthoDB" id="598142at2"/>
<proteinExistence type="predicted"/>